<keyword evidence="2" id="KW-1185">Reference proteome</keyword>
<protein>
    <submittedName>
        <fullName evidence="1">Uncharacterized protein</fullName>
    </submittedName>
</protein>
<accession>A0ABU7CC21</accession>
<evidence type="ECO:0000313" key="2">
    <source>
        <dbReference type="Proteomes" id="UP001345963"/>
    </source>
</evidence>
<gene>
    <name evidence="1" type="ORF">ATANTOWER_017471</name>
</gene>
<proteinExistence type="predicted"/>
<name>A0ABU7CC21_9TELE</name>
<dbReference type="Proteomes" id="UP001345963">
    <property type="component" value="Unassembled WGS sequence"/>
</dbReference>
<evidence type="ECO:0000313" key="1">
    <source>
        <dbReference type="EMBL" id="MED6259134.1"/>
    </source>
</evidence>
<dbReference type="EMBL" id="JAHUTI010082288">
    <property type="protein sequence ID" value="MED6259134.1"/>
    <property type="molecule type" value="Genomic_DNA"/>
</dbReference>
<comment type="caution">
    <text evidence="1">The sequence shown here is derived from an EMBL/GenBank/DDBJ whole genome shotgun (WGS) entry which is preliminary data.</text>
</comment>
<reference evidence="1 2" key="1">
    <citation type="submission" date="2021-07" db="EMBL/GenBank/DDBJ databases">
        <authorList>
            <person name="Palmer J.M."/>
        </authorList>
    </citation>
    <scope>NUCLEOTIDE SEQUENCE [LARGE SCALE GENOMIC DNA]</scope>
    <source>
        <strain evidence="1 2">AT_MEX2019</strain>
        <tissue evidence="1">Muscle</tissue>
    </source>
</reference>
<organism evidence="1 2">
    <name type="scientific">Ataeniobius toweri</name>
    <dbReference type="NCBI Taxonomy" id="208326"/>
    <lineage>
        <taxon>Eukaryota</taxon>
        <taxon>Metazoa</taxon>
        <taxon>Chordata</taxon>
        <taxon>Craniata</taxon>
        <taxon>Vertebrata</taxon>
        <taxon>Euteleostomi</taxon>
        <taxon>Actinopterygii</taxon>
        <taxon>Neopterygii</taxon>
        <taxon>Teleostei</taxon>
        <taxon>Neoteleostei</taxon>
        <taxon>Acanthomorphata</taxon>
        <taxon>Ovalentaria</taxon>
        <taxon>Atherinomorphae</taxon>
        <taxon>Cyprinodontiformes</taxon>
        <taxon>Goodeidae</taxon>
        <taxon>Ataeniobius</taxon>
    </lineage>
</organism>
<sequence>MNIFSQSMEATEGLKMQRQSFDFQLTELPISPALISHALPLRPSVLKVKALTLSPPTARLSDLAIQNQTSCKSNVTILSWQEKVKMKDFDSFYCLNSKQICMKTAKY</sequence>